<dbReference type="AlphaFoldDB" id="A0A9W6XY36"/>
<dbReference type="SMART" id="SM00248">
    <property type="entry name" value="ANK"/>
    <property type="match status" value="9"/>
</dbReference>
<dbReference type="Proteomes" id="UP001165121">
    <property type="component" value="Unassembled WGS sequence"/>
</dbReference>
<protein>
    <submittedName>
        <fullName evidence="6">Unnamed protein product</fullName>
    </submittedName>
</protein>
<dbReference type="InterPro" id="IPR018247">
    <property type="entry name" value="EF_Hand_1_Ca_BS"/>
</dbReference>
<reference evidence="6" key="1">
    <citation type="submission" date="2023-04" db="EMBL/GenBank/DDBJ databases">
        <title>Phytophthora fragariaefolia NBRC 109709.</title>
        <authorList>
            <person name="Ichikawa N."/>
            <person name="Sato H."/>
            <person name="Tonouchi N."/>
        </authorList>
    </citation>
    <scope>NUCLEOTIDE SEQUENCE</scope>
    <source>
        <strain evidence="6">NBRC 109709</strain>
    </source>
</reference>
<evidence type="ECO:0000313" key="6">
    <source>
        <dbReference type="EMBL" id="GMF47955.1"/>
    </source>
</evidence>
<accession>A0A9W6XY36</accession>
<dbReference type="EMBL" id="BSXT01002260">
    <property type="protein sequence ID" value="GMF47955.1"/>
    <property type="molecule type" value="Genomic_DNA"/>
</dbReference>
<dbReference type="SUPFAM" id="SSF48403">
    <property type="entry name" value="Ankyrin repeat"/>
    <property type="match status" value="1"/>
</dbReference>
<proteinExistence type="predicted"/>
<organism evidence="6 7">
    <name type="scientific">Phytophthora fragariaefolia</name>
    <dbReference type="NCBI Taxonomy" id="1490495"/>
    <lineage>
        <taxon>Eukaryota</taxon>
        <taxon>Sar</taxon>
        <taxon>Stramenopiles</taxon>
        <taxon>Oomycota</taxon>
        <taxon>Peronosporomycetes</taxon>
        <taxon>Peronosporales</taxon>
        <taxon>Peronosporaceae</taxon>
        <taxon>Phytophthora</taxon>
    </lineage>
</organism>
<dbReference type="PROSITE" id="PS00018">
    <property type="entry name" value="EF_HAND_1"/>
    <property type="match status" value="1"/>
</dbReference>
<dbReference type="InterPro" id="IPR036770">
    <property type="entry name" value="Ankyrin_rpt-contain_sf"/>
</dbReference>
<sequence>MVEAPQRRQRGQVPKDQVVEALKFQCEFVHCSEDFNTSEISDCSESLEALRDGKREARENRQMMWEDHYATQFQTEQARSEAAKQQKLRQETAMLAQLKSDTDKWNMAIELRLLEFIEASLSVAQNDVKKAYFVSTNKAGLPPLHRACKTNDTQLVKLLLKLGADLTIKDYTQKTEGILLGLDSNGNSVMHVAAANGSDGILTELVKPPHRESSKALVNLVTQDEKRTALQLAALRGHIACVEILLKLEGVKADLRDRRGSNALHLALQQTFDIDKLVATFLMHTPADQVYAAFSSLDEGTGQSCLHTAIIKNFRQVALAMIRSGKVQINAATRDGGWTSLHLAVITEEIDVIKELLAAGATLDAVDADGQTPLLQACLGGQLKIVRLLLNAGANPSHQNRQAHSPLHYLSAFCRDRQLLRDIIANGADANAKSMKLNTPMHFAAMNGNEVATQVLLEHGASASVINEDKRSVVYLAKKWRHRSVEDLVRPPDDELERDDIHTKMSGNKSKPFSMASRQAQLRSMGHGRPTSHVRPRTAVIMTTRSEESDSDSLYDFEDDELILPPSTPWPIATVSSSPTSNNNGNEKGGNPKPATTGSCRSFGELKTLFMSERSPLKPVVLPQDRQKGLMDEILATRSKRDGHVSPLRTPMVRFTRQLVVDPVRIPWEMTVPVSHASSVDVLSNQRKLKPSIRTNIGLLRDHLAHAPQLHWPRHAGHAVFRKVNDARNEETSFIRRVAAPDRSNANRHQKKRLAMAGAAATLIGASAGVGYATLRSSQVESVAVPAQQQLTASLEEPDFVKSMGDPYYPTFDELDIDGDGIVSYAEYIKDLHKVWDEDREKIANSDLPQVVKDDLNDQLDDKVKSDSACVKKAMVTVRAGVGAVETAVAGF</sequence>
<name>A0A9W6XY36_9STRA</name>
<feature type="repeat" description="ANK" evidence="3">
    <location>
        <begin position="436"/>
        <end position="468"/>
    </location>
</feature>
<gene>
    <name evidence="6" type="ORF">Pfra01_001830700</name>
</gene>
<evidence type="ECO:0000256" key="2">
    <source>
        <dbReference type="ARBA" id="ARBA00023043"/>
    </source>
</evidence>
<feature type="domain" description="EF-hand" evidence="5">
    <location>
        <begin position="812"/>
        <end position="838"/>
    </location>
</feature>
<feature type="repeat" description="ANK" evidence="3">
    <location>
        <begin position="336"/>
        <end position="368"/>
    </location>
</feature>
<feature type="repeat" description="ANK" evidence="3">
    <location>
        <begin position="139"/>
        <end position="171"/>
    </location>
</feature>
<dbReference type="InterPro" id="IPR002048">
    <property type="entry name" value="EF_hand_dom"/>
</dbReference>
<evidence type="ECO:0000256" key="1">
    <source>
        <dbReference type="ARBA" id="ARBA00022737"/>
    </source>
</evidence>
<dbReference type="OrthoDB" id="194358at2759"/>
<dbReference type="PANTHER" id="PTHR24198">
    <property type="entry name" value="ANKYRIN REPEAT AND PROTEIN KINASE DOMAIN-CONTAINING PROTEIN"/>
    <property type="match status" value="1"/>
</dbReference>
<dbReference type="PANTHER" id="PTHR24198:SF165">
    <property type="entry name" value="ANKYRIN REPEAT-CONTAINING PROTEIN-RELATED"/>
    <property type="match status" value="1"/>
</dbReference>
<keyword evidence="7" id="KW-1185">Reference proteome</keyword>
<dbReference type="PROSITE" id="PS50088">
    <property type="entry name" value="ANK_REPEAT"/>
    <property type="match status" value="4"/>
</dbReference>
<feature type="compositionally biased region" description="Low complexity" evidence="4">
    <location>
        <begin position="582"/>
        <end position="594"/>
    </location>
</feature>
<feature type="repeat" description="ANK" evidence="3">
    <location>
        <begin position="369"/>
        <end position="401"/>
    </location>
</feature>
<dbReference type="Pfam" id="PF00023">
    <property type="entry name" value="Ank"/>
    <property type="match status" value="2"/>
</dbReference>
<keyword evidence="2 3" id="KW-0040">ANK repeat</keyword>
<dbReference type="PROSITE" id="PS50297">
    <property type="entry name" value="ANK_REP_REGION"/>
    <property type="match status" value="4"/>
</dbReference>
<evidence type="ECO:0000313" key="7">
    <source>
        <dbReference type="Proteomes" id="UP001165121"/>
    </source>
</evidence>
<dbReference type="PROSITE" id="PS50222">
    <property type="entry name" value="EF_HAND_2"/>
    <property type="match status" value="1"/>
</dbReference>
<feature type="region of interest" description="Disordered" evidence="4">
    <location>
        <begin position="566"/>
        <end position="598"/>
    </location>
</feature>
<comment type="caution">
    <text evidence="6">The sequence shown here is derived from an EMBL/GenBank/DDBJ whole genome shotgun (WGS) entry which is preliminary data.</text>
</comment>
<keyword evidence="1" id="KW-0677">Repeat</keyword>
<evidence type="ECO:0000256" key="4">
    <source>
        <dbReference type="SAM" id="MobiDB-lite"/>
    </source>
</evidence>
<evidence type="ECO:0000259" key="5">
    <source>
        <dbReference type="PROSITE" id="PS50222"/>
    </source>
</evidence>
<dbReference type="GO" id="GO:0005509">
    <property type="term" value="F:calcium ion binding"/>
    <property type="evidence" value="ECO:0007669"/>
    <property type="project" value="InterPro"/>
</dbReference>
<dbReference type="Gene3D" id="1.25.40.20">
    <property type="entry name" value="Ankyrin repeat-containing domain"/>
    <property type="match status" value="3"/>
</dbReference>
<dbReference type="InterPro" id="IPR002110">
    <property type="entry name" value="Ankyrin_rpt"/>
</dbReference>
<evidence type="ECO:0000256" key="3">
    <source>
        <dbReference type="PROSITE-ProRule" id="PRU00023"/>
    </source>
</evidence>
<dbReference type="Pfam" id="PF12796">
    <property type="entry name" value="Ank_2"/>
    <property type="match status" value="2"/>
</dbReference>